<feature type="compositionally biased region" description="Basic and acidic residues" evidence="1">
    <location>
        <begin position="63"/>
        <end position="74"/>
    </location>
</feature>
<accession>A6IJE0</accession>
<sequence>MGGTLQRAGDWGKPLEDLNLKKEACVPENANNQQPVETSEQPGPDTNRKREMTCSSHLKIKKNNKEKTVKDEKTPRKKSGRKSFQLPPTCPRNYKRTVRPTIFLCSHKTNNAKIKTHHSQNKKRWNIKPFHVTSCGSRKCKAWVRNLKRATAVSEVNVEEIEDT</sequence>
<dbReference type="EMBL" id="CH473963">
    <property type="protein sequence ID" value="EDL99853.1"/>
    <property type="molecule type" value="Genomic_DNA"/>
</dbReference>
<feature type="compositionally biased region" description="Basic and acidic residues" evidence="1">
    <location>
        <begin position="13"/>
        <end position="25"/>
    </location>
</feature>
<organism evidence="2 3">
    <name type="scientific">Rattus norvegicus</name>
    <name type="common">Rat</name>
    <dbReference type="NCBI Taxonomy" id="10116"/>
    <lineage>
        <taxon>Eukaryota</taxon>
        <taxon>Metazoa</taxon>
        <taxon>Chordata</taxon>
        <taxon>Craniata</taxon>
        <taxon>Vertebrata</taxon>
        <taxon>Euteleostomi</taxon>
        <taxon>Mammalia</taxon>
        <taxon>Eutheria</taxon>
        <taxon>Euarchontoglires</taxon>
        <taxon>Glires</taxon>
        <taxon>Rodentia</taxon>
        <taxon>Myomorpha</taxon>
        <taxon>Muroidea</taxon>
        <taxon>Muridae</taxon>
        <taxon>Murinae</taxon>
        <taxon>Rattus</taxon>
    </lineage>
</organism>
<reference evidence="3" key="1">
    <citation type="submission" date="2005-09" db="EMBL/GenBank/DDBJ databases">
        <authorList>
            <person name="Mural R.J."/>
            <person name="Li P.W."/>
            <person name="Adams M.D."/>
            <person name="Amanatides P.G."/>
            <person name="Baden-Tillson H."/>
            <person name="Barnstead M."/>
            <person name="Chin S.H."/>
            <person name="Dew I."/>
            <person name="Evans C.A."/>
            <person name="Ferriera S."/>
            <person name="Flanigan M."/>
            <person name="Fosler C."/>
            <person name="Glodek A."/>
            <person name="Gu Z."/>
            <person name="Holt R.A."/>
            <person name="Jennings D."/>
            <person name="Kraft C.L."/>
            <person name="Lu F."/>
            <person name="Nguyen T."/>
            <person name="Nusskern D.R."/>
            <person name="Pfannkoch C.M."/>
            <person name="Sitter C."/>
            <person name="Sutton G.G."/>
            <person name="Venter J.C."/>
            <person name="Wang Z."/>
            <person name="Woodage T."/>
            <person name="Zheng X.H."/>
            <person name="Zhong F."/>
        </authorList>
    </citation>
    <scope>NUCLEOTIDE SEQUENCE [LARGE SCALE GENOMIC DNA]</scope>
    <source>
        <strain>BN</strain>
        <strain evidence="3">Sprague-Dawley</strain>
    </source>
</reference>
<gene>
    <name evidence="2" type="ORF">rCG_35727</name>
</gene>
<feature type="compositionally biased region" description="Polar residues" evidence="1">
    <location>
        <begin position="29"/>
        <end position="41"/>
    </location>
</feature>
<feature type="region of interest" description="Disordered" evidence="1">
    <location>
        <begin position="1"/>
        <end position="93"/>
    </location>
</feature>
<proteinExistence type="predicted"/>
<dbReference type="Proteomes" id="UP000234681">
    <property type="component" value="Chromosome 14"/>
</dbReference>
<evidence type="ECO:0000256" key="1">
    <source>
        <dbReference type="SAM" id="MobiDB-lite"/>
    </source>
</evidence>
<protein>
    <submittedName>
        <fullName evidence="2">RCG35727</fullName>
    </submittedName>
</protein>
<name>A6IJE0_RAT</name>
<evidence type="ECO:0000313" key="2">
    <source>
        <dbReference type="EMBL" id="EDL99853.1"/>
    </source>
</evidence>
<evidence type="ECO:0000313" key="3">
    <source>
        <dbReference type="Proteomes" id="UP000234681"/>
    </source>
</evidence>
<dbReference type="AlphaFoldDB" id="A6IJE0"/>